<dbReference type="PANTHER" id="PTHR48078:SF6">
    <property type="entry name" value="L-THREONINE DEHYDRATASE CATABOLIC TDCB"/>
    <property type="match status" value="1"/>
</dbReference>
<evidence type="ECO:0000256" key="2">
    <source>
        <dbReference type="ARBA" id="ARBA00005517"/>
    </source>
</evidence>
<accession>A0A0W7XAI1</accession>
<evidence type="ECO:0000256" key="7">
    <source>
        <dbReference type="SAM" id="MobiDB-lite"/>
    </source>
</evidence>
<dbReference type="InterPro" id="IPR036052">
    <property type="entry name" value="TrpB-like_PALP_sf"/>
</dbReference>
<dbReference type="EMBL" id="LOCL01000026">
    <property type="protein sequence ID" value="KUF19783.1"/>
    <property type="molecule type" value="Genomic_DNA"/>
</dbReference>
<dbReference type="GO" id="GO:0009088">
    <property type="term" value="P:threonine biosynthetic process"/>
    <property type="evidence" value="ECO:0007669"/>
    <property type="project" value="UniProtKB-UniRule"/>
</dbReference>
<dbReference type="FunFam" id="3.40.50.1100:FF:000012">
    <property type="entry name" value="Threonine synthase"/>
    <property type="match status" value="1"/>
</dbReference>
<keyword evidence="10" id="KW-1185">Reference proteome</keyword>
<keyword evidence="3 6" id="KW-0663">Pyridoxal phosphate</keyword>
<evidence type="ECO:0000259" key="8">
    <source>
        <dbReference type="Pfam" id="PF00291"/>
    </source>
</evidence>
<dbReference type="STRING" id="1765722.AT728_05405"/>
<comment type="caution">
    <text evidence="9">The sequence shown here is derived from an EMBL/GenBank/DDBJ whole genome shotgun (WGS) entry which is preliminary data.</text>
</comment>
<protein>
    <recommendedName>
        <fullName evidence="5">Threonine synthase</fullName>
        <ecNumber evidence="5">4.2.3.1</ecNumber>
    </recommendedName>
</protein>
<dbReference type="SUPFAM" id="SSF53686">
    <property type="entry name" value="Tryptophan synthase beta subunit-like PLP-dependent enzymes"/>
    <property type="match status" value="1"/>
</dbReference>
<comment type="cofactor">
    <cofactor evidence="1 6">
        <name>pyridoxal 5'-phosphate</name>
        <dbReference type="ChEBI" id="CHEBI:597326"/>
    </cofactor>
</comment>
<dbReference type="PANTHER" id="PTHR48078">
    <property type="entry name" value="THREONINE DEHYDRATASE, MITOCHONDRIAL-RELATED"/>
    <property type="match status" value="1"/>
</dbReference>
<keyword evidence="4" id="KW-0456">Lyase</keyword>
<proteinExistence type="inferred from homology"/>
<name>A0A0W7XAI1_9ACTN</name>
<dbReference type="GO" id="GO:0003941">
    <property type="term" value="F:L-serine ammonia-lyase activity"/>
    <property type="evidence" value="ECO:0007669"/>
    <property type="project" value="TreeGrafter"/>
</dbReference>
<dbReference type="CDD" id="cd01563">
    <property type="entry name" value="Thr-synth_1"/>
    <property type="match status" value="1"/>
</dbReference>
<sequence>MRRKGLASMAVQTVETSAASGTSAAGTPAAGTPASGTAAPSGTVDLGPASGLSCRECGTRFDLGPIFACAECFGPLEVAYDLPLGDPEALRAKIESGPANIWRYAPLLPVPADVADKPNLNPGWTKLVKADNLAREIGVEPGKLFVKDDSGNPTHSFKDRVVAQALEAARAFGFTTLSCSSTGNLAGAVGAAAARAGFRSCVFIPHDLEQGKVVMAAVYGGELVGIEGNYDDVNRFCSELIGDPLGEGWGFVNVNLRPYYGEGSKTLAYEICEQLGWVIPDQLVIPIASGSQLTKIDKGLKELIALGLVEDKPYKIFGAQAEGCSPVSAAFKAGQDVVRPQKPNTIAKSLAIGNPADGPYVLDIARRTGGAVEDVNDEQVVDAIKVLARTEGIFAETAGGVTVGVTRKLVEAGLIDPALTTVVLNTGDGLKTLDAVAETSQATATIPPSLEAFRSAGLAG</sequence>
<dbReference type="InterPro" id="IPR050147">
    <property type="entry name" value="Ser/Thr_Dehydratase"/>
</dbReference>
<evidence type="ECO:0000313" key="10">
    <source>
        <dbReference type="Proteomes" id="UP000054804"/>
    </source>
</evidence>
<dbReference type="GO" id="GO:0009097">
    <property type="term" value="P:isoleucine biosynthetic process"/>
    <property type="evidence" value="ECO:0007669"/>
    <property type="project" value="TreeGrafter"/>
</dbReference>
<comment type="similarity">
    <text evidence="2">Belongs to the threonine synthase family.</text>
</comment>
<dbReference type="RefSeq" id="WP_058846282.1">
    <property type="nucleotide sequence ID" value="NZ_LOCL01000026.1"/>
</dbReference>
<dbReference type="GO" id="GO:0004795">
    <property type="term" value="F:threonine synthase activity"/>
    <property type="evidence" value="ECO:0007669"/>
    <property type="project" value="UniProtKB-UniRule"/>
</dbReference>
<evidence type="ECO:0000256" key="1">
    <source>
        <dbReference type="ARBA" id="ARBA00001933"/>
    </source>
</evidence>
<dbReference type="NCBIfam" id="TIGR00260">
    <property type="entry name" value="thrC"/>
    <property type="match status" value="1"/>
</dbReference>
<evidence type="ECO:0000256" key="5">
    <source>
        <dbReference type="NCBIfam" id="TIGR00260"/>
    </source>
</evidence>
<feature type="modified residue" description="N6-(pyridoxal phosphate)lysine" evidence="6">
    <location>
        <position position="158"/>
    </location>
</feature>
<evidence type="ECO:0000256" key="6">
    <source>
        <dbReference type="PIRSR" id="PIRSR604450-51"/>
    </source>
</evidence>
<dbReference type="GO" id="GO:0006567">
    <property type="term" value="P:L-threonine catabolic process"/>
    <property type="evidence" value="ECO:0007669"/>
    <property type="project" value="TreeGrafter"/>
</dbReference>
<dbReference type="AlphaFoldDB" id="A0A0W7XAI1"/>
<reference evidence="9 10" key="1">
    <citation type="submission" date="2015-12" db="EMBL/GenBank/DDBJ databases">
        <title>Draft genome sequence of Streptomyces silvensis ATCC 53525, a producer of novel hormone antagonists.</title>
        <authorList>
            <person name="Johnston C.W."/>
            <person name="Li Y."/>
            <person name="Magarvey N.A."/>
        </authorList>
    </citation>
    <scope>NUCLEOTIDE SEQUENCE [LARGE SCALE GENOMIC DNA]</scope>
    <source>
        <strain evidence="9 10">ATCC 53525</strain>
    </source>
</reference>
<feature type="domain" description="Tryptophan synthase beta chain-like PALP" evidence="8">
    <location>
        <begin position="122"/>
        <end position="427"/>
    </location>
</feature>
<dbReference type="Gene3D" id="3.40.50.1100">
    <property type="match status" value="2"/>
</dbReference>
<feature type="region of interest" description="Disordered" evidence="7">
    <location>
        <begin position="17"/>
        <end position="42"/>
    </location>
</feature>
<dbReference type="GO" id="GO:0004794">
    <property type="term" value="F:threonine deaminase activity"/>
    <property type="evidence" value="ECO:0007669"/>
    <property type="project" value="TreeGrafter"/>
</dbReference>
<dbReference type="OrthoDB" id="9778118at2"/>
<dbReference type="Proteomes" id="UP000054804">
    <property type="component" value="Unassembled WGS sequence"/>
</dbReference>
<dbReference type="EC" id="4.2.3.1" evidence="5"/>
<organism evidence="9 10">
    <name type="scientific">Streptomyces silvensis</name>
    <dbReference type="NCBI Taxonomy" id="1765722"/>
    <lineage>
        <taxon>Bacteria</taxon>
        <taxon>Bacillati</taxon>
        <taxon>Actinomycetota</taxon>
        <taxon>Actinomycetes</taxon>
        <taxon>Kitasatosporales</taxon>
        <taxon>Streptomycetaceae</taxon>
        <taxon>Streptomyces</taxon>
    </lineage>
</organism>
<gene>
    <name evidence="9" type="ORF">AT728_05405</name>
</gene>
<evidence type="ECO:0000313" key="9">
    <source>
        <dbReference type="EMBL" id="KUF19783.1"/>
    </source>
</evidence>
<evidence type="ECO:0000256" key="4">
    <source>
        <dbReference type="ARBA" id="ARBA00023239"/>
    </source>
</evidence>
<dbReference type="InterPro" id="IPR001926">
    <property type="entry name" value="TrpB-like_PALP"/>
</dbReference>
<dbReference type="GO" id="GO:0006565">
    <property type="term" value="P:L-serine catabolic process"/>
    <property type="evidence" value="ECO:0007669"/>
    <property type="project" value="TreeGrafter"/>
</dbReference>
<evidence type="ECO:0000256" key="3">
    <source>
        <dbReference type="ARBA" id="ARBA00022898"/>
    </source>
</evidence>
<dbReference type="InterPro" id="IPR004450">
    <property type="entry name" value="Thr_synthase-like"/>
</dbReference>
<dbReference type="Pfam" id="PF00291">
    <property type="entry name" value="PALP"/>
    <property type="match status" value="1"/>
</dbReference>